<comment type="similarity">
    <text evidence="3">Belongs to the glycosyl hydrolase 18 family. Chitinase class V subfamily.</text>
</comment>
<dbReference type="GO" id="GO:0008843">
    <property type="term" value="F:endochitinase activity"/>
    <property type="evidence" value="ECO:0007669"/>
    <property type="project" value="UniProtKB-EC"/>
</dbReference>
<dbReference type="AlphaFoldDB" id="A0A8H3W043"/>
<dbReference type="InterPro" id="IPR001579">
    <property type="entry name" value="Glyco_hydro_18_chit_AS"/>
</dbReference>
<dbReference type="GO" id="GO:0008061">
    <property type="term" value="F:chitin binding"/>
    <property type="evidence" value="ECO:0007669"/>
    <property type="project" value="UniProtKB-KW"/>
</dbReference>
<dbReference type="PROSITE" id="PS51910">
    <property type="entry name" value="GH18_2"/>
    <property type="match status" value="1"/>
</dbReference>
<keyword evidence="5" id="KW-0964">Secreted</keyword>
<evidence type="ECO:0000256" key="7">
    <source>
        <dbReference type="ARBA" id="ARBA00022801"/>
    </source>
</evidence>
<evidence type="ECO:0000259" key="14">
    <source>
        <dbReference type="PROSITE" id="PS51910"/>
    </source>
</evidence>
<dbReference type="PROSITE" id="PS01095">
    <property type="entry name" value="GH18_1"/>
    <property type="match status" value="1"/>
</dbReference>
<comment type="caution">
    <text evidence="15">The sequence shown here is derived from an EMBL/GenBank/DDBJ whole genome shotgun (WGS) entry which is preliminary data.</text>
</comment>
<evidence type="ECO:0000256" key="11">
    <source>
        <dbReference type="ARBA" id="ARBA00023295"/>
    </source>
</evidence>
<dbReference type="GO" id="GO:0006032">
    <property type="term" value="P:chitin catabolic process"/>
    <property type="evidence" value="ECO:0007669"/>
    <property type="project" value="UniProtKB-KW"/>
</dbReference>
<dbReference type="InterPro" id="IPR017853">
    <property type="entry name" value="GH"/>
</dbReference>
<evidence type="ECO:0000256" key="13">
    <source>
        <dbReference type="RuleBase" id="RU000489"/>
    </source>
</evidence>
<keyword evidence="12" id="KW-0624">Polysaccharide degradation</keyword>
<evidence type="ECO:0000256" key="10">
    <source>
        <dbReference type="ARBA" id="ARBA00023277"/>
    </source>
</evidence>
<dbReference type="EC" id="3.2.1.14" evidence="4"/>
<comment type="catalytic activity">
    <reaction evidence="1">
        <text>Random endo-hydrolysis of N-acetyl-beta-D-glucosaminide (1-&gt;4)-beta-linkages in chitin and chitodextrins.</text>
        <dbReference type="EC" id="3.2.1.14"/>
    </reaction>
</comment>
<keyword evidence="7 13" id="KW-0378">Hydrolase</keyword>
<dbReference type="Gene3D" id="3.10.50.10">
    <property type="match status" value="1"/>
</dbReference>
<evidence type="ECO:0000256" key="3">
    <source>
        <dbReference type="ARBA" id="ARBA00008682"/>
    </source>
</evidence>
<evidence type="ECO:0000256" key="5">
    <source>
        <dbReference type="ARBA" id="ARBA00022525"/>
    </source>
</evidence>
<proteinExistence type="inferred from homology"/>
<name>A0A8H3W043_9PEZI</name>
<evidence type="ECO:0000256" key="12">
    <source>
        <dbReference type="ARBA" id="ARBA00023326"/>
    </source>
</evidence>
<dbReference type="Gene3D" id="3.20.20.80">
    <property type="entry name" value="Glycosidases"/>
    <property type="match status" value="1"/>
</dbReference>
<dbReference type="SUPFAM" id="SSF54556">
    <property type="entry name" value="Chitinase insertion domain"/>
    <property type="match status" value="1"/>
</dbReference>
<evidence type="ECO:0000256" key="9">
    <source>
        <dbReference type="ARBA" id="ARBA00023026"/>
    </source>
</evidence>
<dbReference type="SMART" id="SM00636">
    <property type="entry name" value="Glyco_18"/>
    <property type="match status" value="1"/>
</dbReference>
<dbReference type="InterPro" id="IPR053214">
    <property type="entry name" value="LysM12-like"/>
</dbReference>
<accession>A0A8H3W043</accession>
<evidence type="ECO:0000313" key="15">
    <source>
        <dbReference type="EMBL" id="KAF0316872.1"/>
    </source>
</evidence>
<dbReference type="EMBL" id="WOWK01000144">
    <property type="protein sequence ID" value="KAF0316872.1"/>
    <property type="molecule type" value="Genomic_DNA"/>
</dbReference>
<evidence type="ECO:0000256" key="8">
    <source>
        <dbReference type="ARBA" id="ARBA00023024"/>
    </source>
</evidence>
<keyword evidence="16" id="KW-1185">Reference proteome</keyword>
<dbReference type="InterPro" id="IPR001223">
    <property type="entry name" value="Glyco_hydro18_cat"/>
</dbReference>
<dbReference type="GO" id="GO:0005576">
    <property type="term" value="C:extracellular region"/>
    <property type="evidence" value="ECO:0007669"/>
    <property type="project" value="UniProtKB-SubCell"/>
</dbReference>
<reference evidence="15 16" key="1">
    <citation type="submission" date="2019-12" db="EMBL/GenBank/DDBJ databases">
        <title>A genome sequence resource for the geographically widespread anthracnose pathogen Colletotrichum asianum.</title>
        <authorList>
            <person name="Meng Y."/>
        </authorList>
    </citation>
    <scope>NUCLEOTIDE SEQUENCE [LARGE SCALE GENOMIC DNA]</scope>
    <source>
        <strain evidence="15 16">ICMP 18580</strain>
    </source>
</reference>
<evidence type="ECO:0000256" key="6">
    <source>
        <dbReference type="ARBA" id="ARBA00022669"/>
    </source>
</evidence>
<dbReference type="PANTHER" id="PTHR47700:SF2">
    <property type="entry name" value="CHITINASE"/>
    <property type="match status" value="1"/>
</dbReference>
<protein>
    <recommendedName>
        <fullName evidence="4">chitinase</fullName>
        <ecNumber evidence="4">3.2.1.14</ecNumber>
    </recommendedName>
</protein>
<evidence type="ECO:0000313" key="16">
    <source>
        <dbReference type="Proteomes" id="UP000434172"/>
    </source>
</evidence>
<organism evidence="15 16">
    <name type="scientific">Colletotrichum asianum</name>
    <dbReference type="NCBI Taxonomy" id="702518"/>
    <lineage>
        <taxon>Eukaryota</taxon>
        <taxon>Fungi</taxon>
        <taxon>Dikarya</taxon>
        <taxon>Ascomycota</taxon>
        <taxon>Pezizomycotina</taxon>
        <taxon>Sordariomycetes</taxon>
        <taxon>Hypocreomycetidae</taxon>
        <taxon>Glomerellales</taxon>
        <taxon>Glomerellaceae</taxon>
        <taxon>Colletotrichum</taxon>
        <taxon>Colletotrichum gloeosporioides species complex</taxon>
    </lineage>
</organism>
<dbReference type="Pfam" id="PF00704">
    <property type="entry name" value="Glyco_hydro_18"/>
    <property type="match status" value="1"/>
</dbReference>
<dbReference type="SUPFAM" id="SSF51445">
    <property type="entry name" value="(Trans)glycosidases"/>
    <property type="match status" value="1"/>
</dbReference>
<dbReference type="GO" id="GO:0000272">
    <property type="term" value="P:polysaccharide catabolic process"/>
    <property type="evidence" value="ECO:0007669"/>
    <property type="project" value="UniProtKB-KW"/>
</dbReference>
<feature type="domain" description="GH18" evidence="14">
    <location>
        <begin position="1"/>
        <end position="200"/>
    </location>
</feature>
<dbReference type="InterPro" id="IPR029070">
    <property type="entry name" value="Chitinase_insertion_sf"/>
</dbReference>
<evidence type="ECO:0000256" key="4">
    <source>
        <dbReference type="ARBA" id="ARBA00012729"/>
    </source>
</evidence>
<keyword evidence="8" id="KW-0146">Chitin degradation</keyword>
<keyword evidence="9" id="KW-0843">Virulence</keyword>
<dbReference type="OrthoDB" id="73875at2759"/>
<evidence type="ECO:0000256" key="2">
    <source>
        <dbReference type="ARBA" id="ARBA00004613"/>
    </source>
</evidence>
<gene>
    <name evidence="15" type="ORF">GQ607_015885</name>
</gene>
<keyword evidence="6" id="KW-0147">Chitin-binding</keyword>
<sequence>MALSYDGRRTFIRSVVDYLRNYSLDGVDIDWEYPGALDRGGRPQDANSYVQLQAELRDAFEDEGSGWEISIAIPSSYWYLRGFDLENLQRQVDYFNLMSYDIFGMWDQDNEWTGPYLRGHTDWDMIENGLDLPWRNGIQPENVVMGFGFYGRSFTMSDPSCFRPDGVCRFRAGGMPGSCSDTAGVLTYQEIASRNSSVDS</sequence>
<dbReference type="PANTHER" id="PTHR47700">
    <property type="entry name" value="V CHITINASE, PUTATIVE (AFU_ORTHOLOGUE AFUA_6G13720)-RELATED"/>
    <property type="match status" value="1"/>
</dbReference>
<keyword evidence="10" id="KW-0119">Carbohydrate metabolism</keyword>
<comment type="subcellular location">
    <subcellularLocation>
        <location evidence="2">Secreted</location>
    </subcellularLocation>
</comment>
<evidence type="ECO:0000256" key="1">
    <source>
        <dbReference type="ARBA" id="ARBA00000822"/>
    </source>
</evidence>
<dbReference type="InterPro" id="IPR011583">
    <property type="entry name" value="Chitinase_II/V-like_cat"/>
</dbReference>
<keyword evidence="11 13" id="KW-0326">Glycosidase</keyword>
<dbReference type="Proteomes" id="UP000434172">
    <property type="component" value="Unassembled WGS sequence"/>
</dbReference>